<evidence type="ECO:0000313" key="2">
    <source>
        <dbReference type="Proteomes" id="UP001219934"/>
    </source>
</evidence>
<accession>A0AAD6BMG5</accession>
<sequence>MEIVTLDSITPYRHLTLRVTLSFQYERRTKTGPGRTLSGTQVCPGSFESSVGFYLALYWRPGGTAGSVSV</sequence>
<keyword evidence="2" id="KW-1185">Reference proteome</keyword>
<name>A0AAD6BMG5_9TELE</name>
<organism evidence="1 2">
    <name type="scientific">Pogonophryne albipinna</name>
    <dbReference type="NCBI Taxonomy" id="1090488"/>
    <lineage>
        <taxon>Eukaryota</taxon>
        <taxon>Metazoa</taxon>
        <taxon>Chordata</taxon>
        <taxon>Craniata</taxon>
        <taxon>Vertebrata</taxon>
        <taxon>Euteleostomi</taxon>
        <taxon>Actinopterygii</taxon>
        <taxon>Neopterygii</taxon>
        <taxon>Teleostei</taxon>
        <taxon>Neoteleostei</taxon>
        <taxon>Acanthomorphata</taxon>
        <taxon>Eupercaria</taxon>
        <taxon>Perciformes</taxon>
        <taxon>Notothenioidei</taxon>
        <taxon>Pogonophryne</taxon>
    </lineage>
</organism>
<dbReference type="Proteomes" id="UP001219934">
    <property type="component" value="Unassembled WGS sequence"/>
</dbReference>
<evidence type="ECO:0000313" key="1">
    <source>
        <dbReference type="EMBL" id="KAJ4947512.1"/>
    </source>
</evidence>
<dbReference type="EMBL" id="JAPTMU010000002">
    <property type="protein sequence ID" value="KAJ4947512.1"/>
    <property type="molecule type" value="Genomic_DNA"/>
</dbReference>
<proteinExistence type="predicted"/>
<protein>
    <submittedName>
        <fullName evidence="1">Uncharacterized protein</fullName>
    </submittedName>
</protein>
<dbReference type="AlphaFoldDB" id="A0AAD6BMG5"/>
<gene>
    <name evidence="1" type="ORF">JOQ06_009547</name>
</gene>
<reference evidence="1" key="1">
    <citation type="submission" date="2022-11" db="EMBL/GenBank/DDBJ databases">
        <title>Chromosome-level genome of Pogonophryne albipinna.</title>
        <authorList>
            <person name="Jo E."/>
        </authorList>
    </citation>
    <scope>NUCLEOTIDE SEQUENCE</scope>
    <source>
        <strain evidence="1">SGF0006</strain>
        <tissue evidence="1">Muscle</tissue>
    </source>
</reference>
<comment type="caution">
    <text evidence="1">The sequence shown here is derived from an EMBL/GenBank/DDBJ whole genome shotgun (WGS) entry which is preliminary data.</text>
</comment>